<dbReference type="GeneID" id="36283144"/>
<evidence type="ECO:0000256" key="6">
    <source>
        <dbReference type="ARBA" id="ARBA00022989"/>
    </source>
</evidence>
<feature type="transmembrane region" description="Helical" evidence="9">
    <location>
        <begin position="28"/>
        <end position="48"/>
    </location>
</feature>
<keyword evidence="7 9" id="KW-0472">Membrane</keyword>
<dbReference type="EMBL" id="KV441386">
    <property type="protein sequence ID" value="OAF63285.1"/>
    <property type="molecule type" value="Genomic_DNA"/>
</dbReference>
<keyword evidence="3 9" id="KW-0812">Transmembrane</keyword>
<dbReference type="Pfam" id="PF04258">
    <property type="entry name" value="Peptidase_A22B"/>
    <property type="match status" value="1"/>
</dbReference>
<dbReference type="VEuPathDB" id="FungiDB:GMDG_02830"/>
<dbReference type="GO" id="GO:0006465">
    <property type="term" value="P:signal peptide processing"/>
    <property type="evidence" value="ECO:0007669"/>
    <property type="project" value="TreeGrafter"/>
</dbReference>
<evidence type="ECO:0000256" key="4">
    <source>
        <dbReference type="ARBA" id="ARBA00022801"/>
    </source>
</evidence>
<comment type="subcellular location">
    <subcellularLocation>
        <location evidence="1">Endoplasmic reticulum membrane</location>
        <topology evidence="1">Multi-pass membrane protein</topology>
    </subcellularLocation>
</comment>
<name>A0A177AMM2_9PEZI</name>
<dbReference type="AlphaFoldDB" id="A0A177AMM2"/>
<reference evidence="10" key="1">
    <citation type="submission" date="2016-03" db="EMBL/GenBank/DDBJ databases">
        <title>Updated assembly of Pseudogymnoascus destructans, the fungus causing white-nose syndrome of bats.</title>
        <authorList>
            <person name="Palmer J.M."/>
            <person name="Drees K.P."/>
            <person name="Foster J.T."/>
            <person name="Lindner D.L."/>
        </authorList>
    </citation>
    <scope>NUCLEOTIDE SEQUENCE [LARGE SCALE GENOMIC DNA]</scope>
    <source>
        <strain evidence="10">20631-21</strain>
    </source>
</reference>
<comment type="similarity">
    <text evidence="2">Belongs to the peptidase A22B family.</text>
</comment>
<protein>
    <recommendedName>
        <fullName evidence="11">Signal peptide peptidase</fullName>
    </recommendedName>
</protein>
<dbReference type="RefSeq" id="XP_024328554.1">
    <property type="nucleotide sequence ID" value="XM_024463742.1"/>
</dbReference>
<gene>
    <name evidence="10" type="ORF">VC83_00045</name>
</gene>
<accession>A0A177AMM2</accession>
<evidence type="ECO:0000256" key="9">
    <source>
        <dbReference type="SAM" id="Phobius"/>
    </source>
</evidence>
<dbReference type="SMART" id="SM00730">
    <property type="entry name" value="PSN"/>
    <property type="match status" value="1"/>
</dbReference>
<dbReference type="GO" id="GO:0033619">
    <property type="term" value="P:membrane protein proteolysis"/>
    <property type="evidence" value="ECO:0007669"/>
    <property type="project" value="TreeGrafter"/>
</dbReference>
<keyword evidence="5" id="KW-0256">Endoplasmic reticulum</keyword>
<feature type="compositionally biased region" description="Acidic residues" evidence="8">
    <location>
        <begin position="67"/>
        <end position="78"/>
    </location>
</feature>
<dbReference type="GO" id="GO:0098554">
    <property type="term" value="C:cytoplasmic side of endoplasmic reticulum membrane"/>
    <property type="evidence" value="ECO:0007669"/>
    <property type="project" value="TreeGrafter"/>
</dbReference>
<feature type="transmembrane region" description="Helical" evidence="9">
    <location>
        <begin position="290"/>
        <end position="311"/>
    </location>
</feature>
<feature type="transmembrane region" description="Helical" evidence="9">
    <location>
        <begin position="90"/>
        <end position="108"/>
    </location>
</feature>
<organism evidence="10">
    <name type="scientific">Pseudogymnoascus destructans</name>
    <dbReference type="NCBI Taxonomy" id="655981"/>
    <lineage>
        <taxon>Eukaryota</taxon>
        <taxon>Fungi</taxon>
        <taxon>Dikarya</taxon>
        <taxon>Ascomycota</taxon>
        <taxon>Pezizomycotina</taxon>
        <taxon>Leotiomycetes</taxon>
        <taxon>Thelebolales</taxon>
        <taxon>Thelebolaceae</taxon>
        <taxon>Pseudogymnoascus</taxon>
    </lineage>
</organism>
<dbReference type="PANTHER" id="PTHR12174:SF23">
    <property type="entry name" value="MINOR HISTOCOMPATIBILITY ANTIGEN H13"/>
    <property type="match status" value="1"/>
</dbReference>
<evidence type="ECO:0000256" key="5">
    <source>
        <dbReference type="ARBA" id="ARBA00022824"/>
    </source>
</evidence>
<keyword evidence="6 9" id="KW-1133">Transmembrane helix</keyword>
<feature type="transmembrane region" description="Helical" evidence="9">
    <location>
        <begin position="331"/>
        <end position="352"/>
    </location>
</feature>
<dbReference type="GO" id="GO:0098553">
    <property type="term" value="C:lumenal side of endoplasmic reticulum membrane"/>
    <property type="evidence" value="ECO:0007669"/>
    <property type="project" value="TreeGrafter"/>
</dbReference>
<evidence type="ECO:0000256" key="3">
    <source>
        <dbReference type="ARBA" id="ARBA00022692"/>
    </source>
</evidence>
<dbReference type="InterPro" id="IPR007369">
    <property type="entry name" value="Peptidase_A22B_SPP"/>
</dbReference>
<keyword evidence="4" id="KW-0378">Hydrolase</keyword>
<evidence type="ECO:0000256" key="1">
    <source>
        <dbReference type="ARBA" id="ARBA00004477"/>
    </source>
</evidence>
<dbReference type="PANTHER" id="PTHR12174">
    <property type="entry name" value="SIGNAL PEPTIDE PEPTIDASE"/>
    <property type="match status" value="1"/>
</dbReference>
<sequence>MSAIKMTPQALITEWAHFLWQERGMAQMYTHLVLAALFPIYAGAHASLRRPPSAAISVKKKRKTKEEDDEDSEDEDLEVEQHLGLTPSDAIMFPILAGFTLSGLYFLIKWLKDPALLNQILGYYFSTLGVFGVGKLATDALNVSTSVVFPNMWSAKGQIYHINQTLSAQLIESPSPSPETKIHRRFVEAKTNPFPSVFSSIRFPARTTKRIWATRALLNQHWVFRGYIHGILSAKSRVRLNDALGFLIGVTCIALYNMNGKPWYLTNLMGFGFCYGSLQLMSPTTFWTGSLVMGGLFIYDIVMVFYTPLMITVATTLDAPMMLVVPGPSRGSMLGLGDIVLPGIMIGLALRFDLYLHYLRKGQASSDIALPSYKKPTASQTGDLFWTARHASLRPAALADAAFRKTYFHAALVGYVAGMAVTLSVLNIWNHAQPALLYLVPGVLIALWGTALVRGEIGVMWRFTESGDDIADVRGVRVEVKKEEEVKVGEVKVEKGGRNHGVKGYGAKEDFVMYFTLSTPKGEDVRERVVGKND</sequence>
<dbReference type="GO" id="GO:0042500">
    <property type="term" value="F:aspartic endopeptidase activity, intramembrane cleaving"/>
    <property type="evidence" value="ECO:0007669"/>
    <property type="project" value="InterPro"/>
</dbReference>
<dbReference type="InterPro" id="IPR006639">
    <property type="entry name" value="Preselin/SPP"/>
</dbReference>
<evidence type="ECO:0000256" key="2">
    <source>
        <dbReference type="ARBA" id="ARBA00006859"/>
    </source>
</evidence>
<evidence type="ECO:0000313" key="10">
    <source>
        <dbReference type="EMBL" id="OAF63285.1"/>
    </source>
</evidence>
<feature type="transmembrane region" description="Helical" evidence="9">
    <location>
        <begin position="238"/>
        <end position="256"/>
    </location>
</feature>
<evidence type="ECO:0000256" key="8">
    <source>
        <dbReference type="SAM" id="MobiDB-lite"/>
    </source>
</evidence>
<evidence type="ECO:0008006" key="11">
    <source>
        <dbReference type="Google" id="ProtNLM"/>
    </source>
</evidence>
<dbReference type="OrthoDB" id="29661at2759"/>
<feature type="transmembrane region" description="Helical" evidence="9">
    <location>
        <begin position="407"/>
        <end position="429"/>
    </location>
</feature>
<feature type="transmembrane region" description="Helical" evidence="9">
    <location>
        <begin position="435"/>
        <end position="453"/>
    </location>
</feature>
<dbReference type="eggNOG" id="KOG2443">
    <property type="taxonomic scope" value="Eukaryota"/>
</dbReference>
<evidence type="ECO:0000256" key="7">
    <source>
        <dbReference type="ARBA" id="ARBA00023136"/>
    </source>
</evidence>
<feature type="region of interest" description="Disordered" evidence="8">
    <location>
        <begin position="57"/>
        <end position="79"/>
    </location>
</feature>
<proteinExistence type="inferred from homology"/>
<dbReference type="Proteomes" id="UP000077154">
    <property type="component" value="Unassembled WGS sequence"/>
</dbReference>